<dbReference type="CDD" id="cd09276">
    <property type="entry name" value="Rnase_HI_RT_non_LTR"/>
    <property type="match status" value="1"/>
</dbReference>
<comment type="caution">
    <text evidence="2">The sequence shown here is derived from an EMBL/GenBank/DDBJ whole genome shotgun (WGS) entry which is preliminary data.</text>
</comment>
<evidence type="ECO:0000313" key="2">
    <source>
        <dbReference type="EMBL" id="GBN43165.1"/>
    </source>
</evidence>
<dbReference type="GO" id="GO:0003676">
    <property type="term" value="F:nucleic acid binding"/>
    <property type="evidence" value="ECO:0007669"/>
    <property type="project" value="InterPro"/>
</dbReference>
<dbReference type="Pfam" id="PF00075">
    <property type="entry name" value="RNase_H"/>
    <property type="match status" value="1"/>
</dbReference>
<name>A0A4Y2NU94_ARAVE</name>
<organism evidence="2 3">
    <name type="scientific">Araneus ventricosus</name>
    <name type="common">Orbweaver spider</name>
    <name type="synonym">Epeira ventricosa</name>
    <dbReference type="NCBI Taxonomy" id="182803"/>
    <lineage>
        <taxon>Eukaryota</taxon>
        <taxon>Metazoa</taxon>
        <taxon>Ecdysozoa</taxon>
        <taxon>Arthropoda</taxon>
        <taxon>Chelicerata</taxon>
        <taxon>Arachnida</taxon>
        <taxon>Araneae</taxon>
        <taxon>Araneomorphae</taxon>
        <taxon>Entelegynae</taxon>
        <taxon>Araneoidea</taxon>
        <taxon>Araneidae</taxon>
        <taxon>Araneus</taxon>
    </lineage>
</organism>
<dbReference type="AlphaFoldDB" id="A0A4Y2NU94"/>
<dbReference type="EMBL" id="BGPR01009925">
    <property type="protein sequence ID" value="GBN43165.1"/>
    <property type="molecule type" value="Genomic_DNA"/>
</dbReference>
<dbReference type="PROSITE" id="PS50879">
    <property type="entry name" value="RNASE_H_1"/>
    <property type="match status" value="1"/>
</dbReference>
<dbReference type="InterPro" id="IPR002156">
    <property type="entry name" value="RNaseH_domain"/>
</dbReference>
<evidence type="ECO:0000313" key="3">
    <source>
        <dbReference type="Proteomes" id="UP000499080"/>
    </source>
</evidence>
<dbReference type="OrthoDB" id="6514649at2759"/>
<dbReference type="InterPro" id="IPR036397">
    <property type="entry name" value="RNaseH_sf"/>
</dbReference>
<dbReference type="Proteomes" id="UP000499080">
    <property type="component" value="Unassembled WGS sequence"/>
</dbReference>
<sequence length="135" mass="15595">MDDKVGCSFVTYTKGKEFGNRIYRLSDNCSVFMAEVMAIKLADEYIIEQHWDNCTIATDSRSALKALEPLNEKREIYNVIKSKIIKYDKGIKLHWVKLHMGQTGNETADEFAKLATKKLHVDFNFSIQNLKSRQN</sequence>
<accession>A0A4Y2NU94</accession>
<proteinExistence type="predicted"/>
<dbReference type="InterPro" id="IPR012337">
    <property type="entry name" value="RNaseH-like_sf"/>
</dbReference>
<reference evidence="2 3" key="1">
    <citation type="journal article" date="2019" name="Sci. Rep.">
        <title>Orb-weaving spider Araneus ventricosus genome elucidates the spidroin gene catalogue.</title>
        <authorList>
            <person name="Kono N."/>
            <person name="Nakamura H."/>
            <person name="Ohtoshi R."/>
            <person name="Moran D.A.P."/>
            <person name="Shinohara A."/>
            <person name="Yoshida Y."/>
            <person name="Fujiwara M."/>
            <person name="Mori M."/>
            <person name="Tomita M."/>
            <person name="Arakawa K."/>
        </authorList>
    </citation>
    <scope>NUCLEOTIDE SEQUENCE [LARGE SCALE GENOMIC DNA]</scope>
</reference>
<evidence type="ECO:0000259" key="1">
    <source>
        <dbReference type="PROSITE" id="PS50879"/>
    </source>
</evidence>
<dbReference type="GO" id="GO:0004523">
    <property type="term" value="F:RNA-DNA hybrid ribonuclease activity"/>
    <property type="evidence" value="ECO:0007669"/>
    <property type="project" value="InterPro"/>
</dbReference>
<protein>
    <recommendedName>
        <fullName evidence="1">RNase H type-1 domain-containing protein</fullName>
    </recommendedName>
</protein>
<dbReference type="SUPFAM" id="SSF53098">
    <property type="entry name" value="Ribonuclease H-like"/>
    <property type="match status" value="1"/>
</dbReference>
<gene>
    <name evidence="2" type="ORF">AVEN_223265_1</name>
</gene>
<keyword evidence="3" id="KW-1185">Reference proteome</keyword>
<feature type="domain" description="RNase H type-1" evidence="1">
    <location>
        <begin position="1"/>
        <end position="117"/>
    </location>
</feature>
<dbReference type="Gene3D" id="3.30.420.10">
    <property type="entry name" value="Ribonuclease H-like superfamily/Ribonuclease H"/>
    <property type="match status" value="1"/>
</dbReference>